<evidence type="ECO:0000313" key="3">
    <source>
        <dbReference type="EMBL" id="MFC0562054.1"/>
    </source>
</evidence>
<dbReference type="Pfam" id="PF13439">
    <property type="entry name" value="Glyco_transf_4"/>
    <property type="match status" value="1"/>
</dbReference>
<sequence>MVRVAIFTDTYAPEINGVAKTLERLTRYLAKNQMEFRVFAPETKATVPGVRQIERFASIPFFLYPQCRITLLNPLQINQTLEEFQPTLIHVATPLNLGLCGLYYGKKHHIPMVASYHTHFDQYLNYYNALFFQHWLWKYMIWFHRPFEKVFVPSESTKSELLKRGVHEDIDLWKRGVDHGLYTPERKRSEIKQKYQIKEAKVLLFVGRIAPEKDIDIVIETFETLPENIKKDTHLLIVGDGPLLKPLTEKTNDKPITFTGFLEGEELADVYASSDVFLFPSSTETFGNVVLEAMASGLPVVGANAGGVKHLIKHGENGLLCERKQVQSFAKETCFLLEHETIRMQFGYQARQYALMQSWDEVFAQLIQGYQSVIKRRRINTA</sequence>
<dbReference type="Pfam" id="PF00534">
    <property type="entry name" value="Glycos_transf_1"/>
    <property type="match status" value="1"/>
</dbReference>
<proteinExistence type="predicted"/>
<keyword evidence="3" id="KW-0808">Transferase</keyword>
<dbReference type="RefSeq" id="WP_273844493.1">
    <property type="nucleotide sequence ID" value="NZ_JAQQWT010000009.1"/>
</dbReference>
<dbReference type="EC" id="2.4.-.-" evidence="3"/>
<evidence type="ECO:0000259" key="2">
    <source>
        <dbReference type="Pfam" id="PF13439"/>
    </source>
</evidence>
<accession>A0ABV6NNN8</accession>
<reference evidence="3 4" key="1">
    <citation type="submission" date="2024-09" db="EMBL/GenBank/DDBJ databases">
        <authorList>
            <person name="Sun Q."/>
            <person name="Mori K."/>
        </authorList>
    </citation>
    <scope>NUCLEOTIDE SEQUENCE [LARGE SCALE GENOMIC DNA]</scope>
    <source>
        <strain evidence="3 4">NCAIM B.02301</strain>
    </source>
</reference>
<dbReference type="Proteomes" id="UP001589833">
    <property type="component" value="Unassembled WGS sequence"/>
</dbReference>
<dbReference type="InterPro" id="IPR001296">
    <property type="entry name" value="Glyco_trans_1"/>
</dbReference>
<dbReference type="CDD" id="cd03814">
    <property type="entry name" value="GT4-like"/>
    <property type="match status" value="1"/>
</dbReference>
<comment type="caution">
    <text evidence="3">The sequence shown here is derived from an EMBL/GenBank/DDBJ whole genome shotgun (WGS) entry which is preliminary data.</text>
</comment>
<evidence type="ECO:0000259" key="1">
    <source>
        <dbReference type="Pfam" id="PF00534"/>
    </source>
</evidence>
<name>A0ABV6NNN8_9BACI</name>
<dbReference type="InterPro" id="IPR050194">
    <property type="entry name" value="Glycosyltransferase_grp1"/>
</dbReference>
<organism evidence="3 4">
    <name type="scientific">Halalkalibacter alkalisediminis</name>
    <dbReference type="NCBI Taxonomy" id="935616"/>
    <lineage>
        <taxon>Bacteria</taxon>
        <taxon>Bacillati</taxon>
        <taxon>Bacillota</taxon>
        <taxon>Bacilli</taxon>
        <taxon>Bacillales</taxon>
        <taxon>Bacillaceae</taxon>
        <taxon>Halalkalibacter</taxon>
    </lineage>
</organism>
<dbReference type="SUPFAM" id="SSF53756">
    <property type="entry name" value="UDP-Glycosyltransferase/glycogen phosphorylase"/>
    <property type="match status" value="1"/>
</dbReference>
<dbReference type="PANTHER" id="PTHR45947:SF3">
    <property type="entry name" value="SULFOQUINOVOSYL TRANSFERASE SQD2"/>
    <property type="match status" value="1"/>
</dbReference>
<keyword evidence="4" id="KW-1185">Reference proteome</keyword>
<feature type="domain" description="Glycosyl transferase family 1" evidence="1">
    <location>
        <begin position="188"/>
        <end position="352"/>
    </location>
</feature>
<dbReference type="PANTHER" id="PTHR45947">
    <property type="entry name" value="SULFOQUINOVOSYL TRANSFERASE SQD2"/>
    <property type="match status" value="1"/>
</dbReference>
<dbReference type="Gene3D" id="3.40.50.2000">
    <property type="entry name" value="Glycogen Phosphorylase B"/>
    <property type="match status" value="2"/>
</dbReference>
<feature type="domain" description="Glycosyltransferase subfamily 4-like N-terminal" evidence="2">
    <location>
        <begin position="15"/>
        <end position="179"/>
    </location>
</feature>
<dbReference type="EMBL" id="JBHLTR010000102">
    <property type="protein sequence ID" value="MFC0562054.1"/>
    <property type="molecule type" value="Genomic_DNA"/>
</dbReference>
<gene>
    <name evidence="3" type="ORF">ACFFH4_24600</name>
</gene>
<keyword evidence="3" id="KW-0328">Glycosyltransferase</keyword>
<evidence type="ECO:0000313" key="4">
    <source>
        <dbReference type="Proteomes" id="UP001589833"/>
    </source>
</evidence>
<protein>
    <submittedName>
        <fullName evidence="3">Glycosyltransferase family 4 protein</fullName>
        <ecNumber evidence="3">2.4.-.-</ecNumber>
    </submittedName>
</protein>
<dbReference type="GO" id="GO:0016757">
    <property type="term" value="F:glycosyltransferase activity"/>
    <property type="evidence" value="ECO:0007669"/>
    <property type="project" value="UniProtKB-KW"/>
</dbReference>
<dbReference type="InterPro" id="IPR028098">
    <property type="entry name" value="Glyco_trans_4-like_N"/>
</dbReference>